<dbReference type="PROSITE" id="PS51318">
    <property type="entry name" value="TAT"/>
    <property type="match status" value="1"/>
</dbReference>
<dbReference type="AlphaFoldDB" id="A0A0N0U9Z4"/>
<dbReference type="CDD" id="cd14728">
    <property type="entry name" value="Ere-like"/>
    <property type="match status" value="1"/>
</dbReference>
<dbReference type="PATRIC" id="fig|1705562.3.peg.1800"/>
<dbReference type="STRING" id="1705562.AMS69_04145"/>
<dbReference type="InterPro" id="IPR052036">
    <property type="entry name" value="Hydrolase/PRTase-associated"/>
</dbReference>
<evidence type="ECO:0000256" key="1">
    <source>
        <dbReference type="SAM" id="MobiDB-lite"/>
    </source>
</evidence>
<dbReference type="GO" id="GO:0046677">
    <property type="term" value="P:response to antibiotic"/>
    <property type="evidence" value="ECO:0007669"/>
    <property type="project" value="InterPro"/>
</dbReference>
<keyword evidence="3" id="KW-1185">Reference proteome</keyword>
<dbReference type="PANTHER" id="PTHR31299">
    <property type="entry name" value="ESTERASE, PUTATIVE (AFU_ORTHOLOGUE AFUA_1G05850)-RELATED"/>
    <property type="match status" value="1"/>
</dbReference>
<evidence type="ECO:0008006" key="4">
    <source>
        <dbReference type="Google" id="ProtNLM"/>
    </source>
</evidence>
<evidence type="ECO:0000313" key="3">
    <source>
        <dbReference type="Proteomes" id="UP000037729"/>
    </source>
</evidence>
<feature type="region of interest" description="Disordered" evidence="1">
    <location>
        <begin position="30"/>
        <end position="58"/>
    </location>
</feature>
<evidence type="ECO:0000313" key="2">
    <source>
        <dbReference type="EMBL" id="KOX95056.1"/>
    </source>
</evidence>
<proteinExistence type="predicted"/>
<dbReference type="RefSeq" id="WP_053966814.1">
    <property type="nucleotide sequence ID" value="NZ_LIUF01000001.1"/>
</dbReference>
<gene>
    <name evidence="2" type="ORF">AMS69_04145</name>
</gene>
<dbReference type="SUPFAM" id="SSF159501">
    <property type="entry name" value="EreA/ChaN-like"/>
    <property type="match status" value="1"/>
</dbReference>
<dbReference type="Gene3D" id="1.20.1440.30">
    <property type="entry name" value="Biosynthetic Protein domain"/>
    <property type="match status" value="1"/>
</dbReference>
<dbReference type="Pfam" id="PF05139">
    <property type="entry name" value="Erythro_esteras"/>
    <property type="match status" value="1"/>
</dbReference>
<dbReference type="Gene3D" id="3.40.1660.10">
    <property type="entry name" value="EreA-like (biosynthetic domain)"/>
    <property type="match status" value="1"/>
</dbReference>
<dbReference type="OrthoDB" id="260438at2157"/>
<accession>A0A0N0U9Z4</accession>
<dbReference type="InterPro" id="IPR006311">
    <property type="entry name" value="TAT_signal"/>
</dbReference>
<sequence>MKPTTDISRREFVTVASAVTASALAGCSGNTVETTESAIETTDRNTTGSSPTGDGATETSDLLRAIDNQAIPFDLTASSSGLDDIAARLAETPIVGIGESSHGVKEFKEIPRQLVQRLVGDHGYRLVAIEGTLGDFAPVNAYVTDGKGDLDTALSSLEFYFWQTDEIRRLFQWLREFNDGRPSADQAVVRGYDAQFYHINARAIRTYLDSVDPEYLAEIEDSLEPLTTRFQTTDPAAVATDSQMALLEDLKERLRTHKSRYVEQRSETEFRLIQRHVWTLGRGLRFVEKLAAEEYTQGKTIRDAAMADNVAWLREWTDSERAIVMGNANHTTRNVGDTSESGTRMGQHLTERFGSDYYSLGLLFGSGSFAVPANHKKTEFETFELGGPVAETLEATLAEASHPQFFIDFADVRERASIDRSAADTAKFQLTAPKVPERGAMALPEPPDELMDGVVFIREVSPAAFSGSA</sequence>
<dbReference type="EMBL" id="LIUF01000001">
    <property type="protein sequence ID" value="KOX95056.1"/>
    <property type="molecule type" value="Genomic_DNA"/>
</dbReference>
<organism evidence="2 3">
    <name type="scientific">Haloarcula rubripromontorii</name>
    <dbReference type="NCBI Taxonomy" id="1705562"/>
    <lineage>
        <taxon>Archaea</taxon>
        <taxon>Methanobacteriati</taxon>
        <taxon>Methanobacteriota</taxon>
        <taxon>Stenosarchaea group</taxon>
        <taxon>Halobacteria</taxon>
        <taxon>Halobacteriales</taxon>
        <taxon>Haloarculaceae</taxon>
        <taxon>Haloarcula</taxon>
    </lineage>
</organism>
<reference evidence="2 3" key="1">
    <citation type="submission" date="2015-08" db="EMBL/GenBank/DDBJ databases">
        <title>Genomes of Isolates from Cabo Rojo, PR.</title>
        <authorList>
            <person name="Sanchez-Nieves R.L."/>
            <person name="Montalvo-Rodriguez R."/>
        </authorList>
    </citation>
    <scope>NUCLEOTIDE SEQUENCE [LARGE SCALE GENOMIC DNA]</scope>
    <source>
        <strain evidence="2 3">SL3</strain>
    </source>
</reference>
<comment type="caution">
    <text evidence="2">The sequence shown here is derived from an EMBL/GenBank/DDBJ whole genome shotgun (WGS) entry which is preliminary data.</text>
</comment>
<dbReference type="InterPro" id="IPR007815">
    <property type="entry name" value="Emycin_Estase"/>
</dbReference>
<dbReference type="Proteomes" id="UP000037729">
    <property type="component" value="Unassembled WGS sequence"/>
</dbReference>
<dbReference type="PROSITE" id="PS51257">
    <property type="entry name" value="PROKAR_LIPOPROTEIN"/>
    <property type="match status" value="1"/>
</dbReference>
<name>A0A0N0U9Z4_9EURY</name>
<dbReference type="Gene3D" id="3.30.1870.10">
    <property type="entry name" value="EreA-like, domain 2"/>
    <property type="match status" value="1"/>
</dbReference>
<protein>
    <recommendedName>
        <fullName evidence="4">Erythromycin esterase</fullName>
    </recommendedName>
</protein>
<dbReference type="PANTHER" id="PTHR31299:SF0">
    <property type="entry name" value="ESTERASE, PUTATIVE (AFU_ORTHOLOGUE AFUA_1G05850)-RELATED"/>
    <property type="match status" value="1"/>
</dbReference>